<reference evidence="5 6" key="1">
    <citation type="submission" date="2017-05" db="EMBL/GenBank/DDBJ databases">
        <authorList>
            <person name="Song R."/>
            <person name="Chenine A.L."/>
            <person name="Ruprecht R.M."/>
        </authorList>
    </citation>
    <scope>NUCLEOTIDE SEQUENCE [LARGE SCALE GENOMIC DNA]</scope>
    <source>
        <strain evidence="5 6">CECT 7927</strain>
    </source>
</reference>
<evidence type="ECO:0000256" key="1">
    <source>
        <dbReference type="ARBA" id="ARBA00023125"/>
    </source>
</evidence>
<dbReference type="InterPro" id="IPR050109">
    <property type="entry name" value="HTH-type_TetR-like_transc_reg"/>
</dbReference>
<sequence length="196" mass="21951">MNKKKLQIVEAAIRLFARDGVGVTTAAIAKEASVSNGTLFNHFETKQALLDDVYLFIKRNMAAEILDGVDFSASVREIFLAQWLSFANWSYDHLTEYQALNVLHSSQLLGERARQCGEDLWEPIFEKLAEGQESGTLNAISPELLCITAQSYLHAVVVHINRKNYSRSEAEVIFREAFTIYWRGIASSASNSGETD</sequence>
<dbReference type="PANTHER" id="PTHR30055:SF222">
    <property type="entry name" value="REGULATORY PROTEIN"/>
    <property type="match status" value="1"/>
</dbReference>
<keyword evidence="7" id="KW-1185">Reference proteome</keyword>
<reference evidence="4 7" key="2">
    <citation type="submission" date="2023-11" db="EMBL/GenBank/DDBJ databases">
        <title>Plant-associative lifestyle of Vibrio porteresiae and its evolutionary dynamics.</title>
        <authorList>
            <person name="Rameshkumar N."/>
            <person name="Kirti K."/>
        </authorList>
    </citation>
    <scope>NUCLEOTIDE SEQUENCE [LARGE SCALE GENOMIC DNA]</scope>
    <source>
        <strain evidence="4 7">MSSRF38</strain>
    </source>
</reference>
<dbReference type="PROSITE" id="PS50977">
    <property type="entry name" value="HTH_TETR_2"/>
    <property type="match status" value="1"/>
</dbReference>
<dbReference type="EMBL" id="FXXI01000001">
    <property type="protein sequence ID" value="SMR99120.1"/>
    <property type="molecule type" value="Genomic_DNA"/>
</dbReference>
<dbReference type="PRINTS" id="PR00455">
    <property type="entry name" value="HTHTETR"/>
</dbReference>
<dbReference type="PROSITE" id="PS01081">
    <property type="entry name" value="HTH_TETR_1"/>
    <property type="match status" value="1"/>
</dbReference>
<dbReference type="GO" id="GO:0003677">
    <property type="term" value="F:DNA binding"/>
    <property type="evidence" value="ECO:0007669"/>
    <property type="project" value="UniProtKB-UniRule"/>
</dbReference>
<feature type="DNA-binding region" description="H-T-H motif" evidence="2">
    <location>
        <begin position="24"/>
        <end position="43"/>
    </location>
</feature>
<dbReference type="AlphaFoldDB" id="A0A1Y6IQP5"/>
<accession>A0A1Y6IQP5</accession>
<dbReference type="Gene3D" id="1.10.357.10">
    <property type="entry name" value="Tetracycline Repressor, domain 2"/>
    <property type="match status" value="1"/>
</dbReference>
<dbReference type="InterPro" id="IPR036271">
    <property type="entry name" value="Tet_transcr_reg_TetR-rel_C_sf"/>
</dbReference>
<dbReference type="SUPFAM" id="SSF48498">
    <property type="entry name" value="Tetracyclin repressor-like, C-terminal domain"/>
    <property type="match status" value="1"/>
</dbReference>
<name>A0A1Y6IQP5_9VIBR</name>
<dbReference type="InterPro" id="IPR001647">
    <property type="entry name" value="HTH_TetR"/>
</dbReference>
<dbReference type="PANTHER" id="PTHR30055">
    <property type="entry name" value="HTH-TYPE TRANSCRIPTIONAL REGULATOR RUTR"/>
    <property type="match status" value="1"/>
</dbReference>
<dbReference type="Proteomes" id="UP000196125">
    <property type="component" value="Unassembled WGS sequence"/>
</dbReference>
<dbReference type="RefSeq" id="WP_087479178.1">
    <property type="nucleotide sequence ID" value="NZ_AP024883.1"/>
</dbReference>
<dbReference type="SUPFAM" id="SSF46689">
    <property type="entry name" value="Homeodomain-like"/>
    <property type="match status" value="1"/>
</dbReference>
<evidence type="ECO:0000313" key="5">
    <source>
        <dbReference type="EMBL" id="SMR99120.1"/>
    </source>
</evidence>
<evidence type="ECO:0000259" key="3">
    <source>
        <dbReference type="PROSITE" id="PS50977"/>
    </source>
</evidence>
<protein>
    <submittedName>
        <fullName evidence="5">HTH-type transcriptional regulator LuxR</fullName>
    </submittedName>
    <submittedName>
        <fullName evidence="4">TetR/AcrR family transcriptional regulator</fullName>
    </submittedName>
</protein>
<organism evidence="5 6">
    <name type="scientific">Vibrio mangrovi</name>
    <dbReference type="NCBI Taxonomy" id="474394"/>
    <lineage>
        <taxon>Bacteria</taxon>
        <taxon>Pseudomonadati</taxon>
        <taxon>Pseudomonadota</taxon>
        <taxon>Gammaproteobacteria</taxon>
        <taxon>Vibrionales</taxon>
        <taxon>Vibrionaceae</taxon>
        <taxon>Vibrio</taxon>
    </lineage>
</organism>
<evidence type="ECO:0000313" key="6">
    <source>
        <dbReference type="Proteomes" id="UP000196125"/>
    </source>
</evidence>
<dbReference type="EMBL" id="JAWRCO010000001">
    <property type="protein sequence ID" value="MDW6004082.1"/>
    <property type="molecule type" value="Genomic_DNA"/>
</dbReference>
<proteinExistence type="predicted"/>
<keyword evidence="1 2" id="KW-0238">DNA-binding</keyword>
<dbReference type="OrthoDB" id="5816932at2"/>
<evidence type="ECO:0000313" key="4">
    <source>
        <dbReference type="EMBL" id="MDW6004082.1"/>
    </source>
</evidence>
<evidence type="ECO:0000313" key="7">
    <source>
        <dbReference type="Proteomes" id="UP001283366"/>
    </source>
</evidence>
<dbReference type="InterPro" id="IPR009057">
    <property type="entry name" value="Homeodomain-like_sf"/>
</dbReference>
<dbReference type="InterPro" id="IPR023772">
    <property type="entry name" value="DNA-bd_HTH_TetR-type_CS"/>
</dbReference>
<dbReference type="Proteomes" id="UP001283366">
    <property type="component" value="Unassembled WGS sequence"/>
</dbReference>
<dbReference type="Pfam" id="PF00440">
    <property type="entry name" value="TetR_N"/>
    <property type="match status" value="1"/>
</dbReference>
<gene>
    <name evidence="5" type="primary">luxR_1</name>
    <name evidence="4" type="ORF">SBX37_14575</name>
    <name evidence="5" type="ORF">VIM7927_00342</name>
</gene>
<evidence type="ECO:0000256" key="2">
    <source>
        <dbReference type="PROSITE-ProRule" id="PRU00335"/>
    </source>
</evidence>
<feature type="domain" description="HTH tetR-type" evidence="3">
    <location>
        <begin position="2"/>
        <end position="61"/>
    </location>
</feature>